<keyword evidence="5" id="KW-0539">Nucleus</keyword>
<dbReference type="AlphaFoldDB" id="A0A1Y2GUB2"/>
<keyword evidence="4" id="KW-0804">Transcription</keyword>
<dbReference type="OrthoDB" id="28335at2759"/>
<feature type="compositionally biased region" description="Low complexity" evidence="7">
    <location>
        <begin position="147"/>
        <end position="167"/>
    </location>
</feature>
<dbReference type="GO" id="GO:0005669">
    <property type="term" value="C:transcription factor TFIID complex"/>
    <property type="evidence" value="ECO:0007669"/>
    <property type="project" value="InterPro"/>
</dbReference>
<evidence type="ECO:0000256" key="2">
    <source>
        <dbReference type="ARBA" id="ARBA00009788"/>
    </source>
</evidence>
<dbReference type="GeneID" id="33565480"/>
<reference evidence="9 10" key="1">
    <citation type="submission" date="2016-07" db="EMBL/GenBank/DDBJ databases">
        <title>Pervasive Adenine N6-methylation of Active Genes in Fungi.</title>
        <authorList>
            <consortium name="DOE Joint Genome Institute"/>
            <person name="Mondo S.J."/>
            <person name="Dannebaum R.O."/>
            <person name="Kuo R.C."/>
            <person name="Labutti K."/>
            <person name="Haridas S."/>
            <person name="Kuo A."/>
            <person name="Salamov A."/>
            <person name="Ahrendt S.R."/>
            <person name="Lipzen A."/>
            <person name="Sullivan W."/>
            <person name="Andreopoulos W.B."/>
            <person name="Clum A."/>
            <person name="Lindquist E."/>
            <person name="Daum C."/>
            <person name="Ramamoorthy G.K."/>
            <person name="Gryganskyi A."/>
            <person name="Culley D."/>
            <person name="Magnuson J.K."/>
            <person name="James T.Y."/>
            <person name="O'Malley M.A."/>
            <person name="Stajich J.E."/>
            <person name="Spatafora J.W."/>
            <person name="Visel A."/>
            <person name="Grigoriev I.V."/>
        </authorList>
    </citation>
    <scope>NUCLEOTIDE SEQUENCE [LARGE SCALE GENOMIC DNA]</scope>
    <source>
        <strain evidence="9 10">NRRL 3116</strain>
    </source>
</reference>
<dbReference type="InterPro" id="IPR006809">
    <property type="entry name" value="TAFII28_dom"/>
</dbReference>
<evidence type="ECO:0000256" key="5">
    <source>
        <dbReference type="ARBA" id="ARBA00023242"/>
    </source>
</evidence>
<feature type="compositionally biased region" description="Acidic residues" evidence="7">
    <location>
        <begin position="228"/>
        <end position="243"/>
    </location>
</feature>
<feature type="compositionally biased region" description="Basic and acidic residues" evidence="7">
    <location>
        <begin position="104"/>
        <end position="115"/>
    </location>
</feature>
<dbReference type="CDD" id="cd08048">
    <property type="entry name" value="HFD_TAF11"/>
    <property type="match status" value="1"/>
</dbReference>
<dbReference type="PANTHER" id="PTHR13218">
    <property type="entry name" value="TRANSCRIPTION INITIATION FACTOR TFIID SUBUNIT 11-RELATED"/>
    <property type="match status" value="1"/>
</dbReference>
<protein>
    <recommendedName>
        <fullName evidence="6">Transcription initiation factor TFIID subunit 11</fullName>
    </recommendedName>
</protein>
<organism evidence="9 10">
    <name type="scientific">Lobosporangium transversale</name>
    <dbReference type="NCBI Taxonomy" id="64571"/>
    <lineage>
        <taxon>Eukaryota</taxon>
        <taxon>Fungi</taxon>
        <taxon>Fungi incertae sedis</taxon>
        <taxon>Mucoromycota</taxon>
        <taxon>Mortierellomycotina</taxon>
        <taxon>Mortierellomycetes</taxon>
        <taxon>Mortierellales</taxon>
        <taxon>Mortierellaceae</taxon>
        <taxon>Lobosporangium</taxon>
    </lineage>
</organism>
<gene>
    <name evidence="9" type="ORF">BCR41DRAFT_350246</name>
</gene>
<dbReference type="Gene3D" id="1.10.20.10">
    <property type="entry name" value="Histone, subunit A"/>
    <property type="match status" value="1"/>
</dbReference>
<accession>A0A1Y2GUB2</accession>
<dbReference type="SUPFAM" id="SSF47113">
    <property type="entry name" value="Histone-fold"/>
    <property type="match status" value="1"/>
</dbReference>
<dbReference type="Pfam" id="PF04719">
    <property type="entry name" value="TAFII28"/>
    <property type="match status" value="1"/>
</dbReference>
<evidence type="ECO:0000256" key="1">
    <source>
        <dbReference type="ARBA" id="ARBA00004123"/>
    </source>
</evidence>
<evidence type="ECO:0000256" key="6">
    <source>
        <dbReference type="ARBA" id="ARBA00072882"/>
    </source>
</evidence>
<evidence type="ECO:0000313" key="10">
    <source>
        <dbReference type="Proteomes" id="UP000193648"/>
    </source>
</evidence>
<name>A0A1Y2GUB2_9FUNG</name>
<evidence type="ECO:0000259" key="8">
    <source>
        <dbReference type="Pfam" id="PF04719"/>
    </source>
</evidence>
<dbReference type="InterPro" id="IPR045127">
    <property type="entry name" value="TAF11-like"/>
</dbReference>
<dbReference type="STRING" id="64571.A0A1Y2GUB2"/>
<dbReference type="GO" id="GO:0046982">
    <property type="term" value="F:protein heterodimerization activity"/>
    <property type="evidence" value="ECO:0007669"/>
    <property type="project" value="InterPro"/>
</dbReference>
<feature type="compositionally biased region" description="Low complexity" evidence="7">
    <location>
        <begin position="1"/>
        <end position="42"/>
    </location>
</feature>
<comment type="subcellular location">
    <subcellularLocation>
        <location evidence="1">Nucleus</location>
    </subcellularLocation>
</comment>
<comment type="similarity">
    <text evidence="2">Belongs to the TAF11 family.</text>
</comment>
<dbReference type="InParanoid" id="A0A1Y2GUB2"/>
<proteinExistence type="inferred from homology"/>
<evidence type="ECO:0000256" key="4">
    <source>
        <dbReference type="ARBA" id="ARBA00023163"/>
    </source>
</evidence>
<keyword evidence="10" id="KW-1185">Reference proteome</keyword>
<dbReference type="EMBL" id="MCFF01000011">
    <property type="protein sequence ID" value="ORZ21929.1"/>
    <property type="molecule type" value="Genomic_DNA"/>
</dbReference>
<keyword evidence="3" id="KW-0805">Transcription regulation</keyword>
<dbReference type="PANTHER" id="PTHR13218:SF8">
    <property type="entry name" value="TRANSCRIPTION INITIATION FACTOR TFIID SUBUNIT 11"/>
    <property type="match status" value="1"/>
</dbReference>
<feature type="domain" description="TAFII28-like protein" evidence="8">
    <location>
        <begin position="263"/>
        <end position="347"/>
    </location>
</feature>
<sequence length="372" mass="39199">MTSGSSSTSSAAPSPTAFPGPSAASTPTPSTPTTVAGVTAPAPRKRKNAAVMPSLPKPKKQKLHRNLDNIVARKQLPDVPTGANAGGNKTGQRMVKGPYKKREKKADNKDGKKGAGGDTAPSTPGGGIGASSSKKGKGGKGNMGNTASAAGSIASGMAASTAAAHSLGGIGGVDADGTNGFGQGGYQLGIKNEDDDETESRAGPSQAIDGDGNPITGEAGGDAGGEGKEDEDDEHEEEPEYTDYEWSQEANARGRSKEELKALLDCFSEEQLQRYEVYRRSVLSKSTIKKLVGTILNQQVTQTMAFVVAGFCKVFVGEMVEKAREVMEDWGETGPIRPEHLREAQRRHKKKELQRGQGVRTPYGYKRRMFCR</sequence>
<feature type="region of interest" description="Disordered" evidence="7">
    <location>
        <begin position="1"/>
        <end position="252"/>
    </location>
</feature>
<evidence type="ECO:0000256" key="7">
    <source>
        <dbReference type="SAM" id="MobiDB-lite"/>
    </source>
</evidence>
<evidence type="ECO:0000256" key="3">
    <source>
        <dbReference type="ARBA" id="ARBA00023015"/>
    </source>
</evidence>
<comment type="caution">
    <text evidence="9">The sequence shown here is derived from an EMBL/GenBank/DDBJ whole genome shotgun (WGS) entry which is preliminary data.</text>
</comment>
<dbReference type="GO" id="GO:0051123">
    <property type="term" value="P:RNA polymerase II preinitiation complex assembly"/>
    <property type="evidence" value="ECO:0007669"/>
    <property type="project" value="InterPro"/>
</dbReference>
<dbReference type="FunFam" id="1.10.20.10:FF:000061">
    <property type="entry name" value="TFIID subunit"/>
    <property type="match status" value="1"/>
</dbReference>
<dbReference type="InterPro" id="IPR009072">
    <property type="entry name" value="Histone-fold"/>
</dbReference>
<dbReference type="Proteomes" id="UP000193648">
    <property type="component" value="Unassembled WGS sequence"/>
</dbReference>
<feature type="compositionally biased region" description="Gly residues" evidence="7">
    <location>
        <begin position="168"/>
        <end position="187"/>
    </location>
</feature>
<evidence type="ECO:0000313" key="9">
    <source>
        <dbReference type="EMBL" id="ORZ21929.1"/>
    </source>
</evidence>
<dbReference type="GO" id="GO:0016251">
    <property type="term" value="F:RNA polymerase II general transcription initiation factor activity"/>
    <property type="evidence" value="ECO:0007669"/>
    <property type="project" value="TreeGrafter"/>
</dbReference>
<dbReference type="RefSeq" id="XP_021883180.1">
    <property type="nucleotide sequence ID" value="XM_022023636.1"/>
</dbReference>